<dbReference type="Proteomes" id="UP000265955">
    <property type="component" value="Unassembled WGS sequence"/>
</dbReference>
<dbReference type="Pfam" id="PF03401">
    <property type="entry name" value="TctC"/>
    <property type="match status" value="1"/>
</dbReference>
<dbReference type="PANTHER" id="PTHR42928:SF5">
    <property type="entry name" value="BLR1237 PROTEIN"/>
    <property type="match status" value="1"/>
</dbReference>
<accession>A0A3A3FPY7</accession>
<keyword evidence="4" id="KW-1185">Reference proteome</keyword>
<evidence type="ECO:0000313" key="3">
    <source>
        <dbReference type="EMBL" id="RJF98086.1"/>
    </source>
</evidence>
<dbReference type="PANTHER" id="PTHR42928">
    <property type="entry name" value="TRICARBOXYLATE-BINDING PROTEIN"/>
    <property type="match status" value="1"/>
</dbReference>
<dbReference type="SUPFAM" id="SSF53850">
    <property type="entry name" value="Periplasmic binding protein-like II"/>
    <property type="match status" value="1"/>
</dbReference>
<dbReference type="EMBL" id="QYUO01000001">
    <property type="protein sequence ID" value="RJF98086.1"/>
    <property type="molecule type" value="Genomic_DNA"/>
</dbReference>
<dbReference type="InterPro" id="IPR005064">
    <property type="entry name" value="BUG"/>
</dbReference>
<dbReference type="CDD" id="cd13578">
    <property type="entry name" value="PBP2_Bug27"/>
    <property type="match status" value="1"/>
</dbReference>
<protein>
    <submittedName>
        <fullName evidence="3">Tripartite tricarboxylate transporter substrate binding protein</fullName>
    </submittedName>
</protein>
<comment type="caution">
    <text evidence="3">The sequence shown here is derived from an EMBL/GenBank/DDBJ whole genome shotgun (WGS) entry which is preliminary data.</text>
</comment>
<dbReference type="PIRSF" id="PIRSF017082">
    <property type="entry name" value="YflP"/>
    <property type="match status" value="1"/>
</dbReference>
<comment type="similarity">
    <text evidence="1">Belongs to the UPF0065 (bug) family.</text>
</comment>
<dbReference type="AlphaFoldDB" id="A0A3A3FPY7"/>
<dbReference type="InterPro" id="IPR042100">
    <property type="entry name" value="Bug_dom1"/>
</dbReference>
<dbReference type="Gene3D" id="3.40.190.150">
    <property type="entry name" value="Bordetella uptake gene, domain 1"/>
    <property type="match status" value="1"/>
</dbReference>
<keyword evidence="2" id="KW-0732">Signal</keyword>
<dbReference type="Gene3D" id="3.40.190.10">
    <property type="entry name" value="Periplasmic binding protein-like II"/>
    <property type="match status" value="1"/>
</dbReference>
<name>A0A3A3FPY7_9BURK</name>
<evidence type="ECO:0000256" key="2">
    <source>
        <dbReference type="SAM" id="SignalP"/>
    </source>
</evidence>
<sequence>MRTPTLVKFVFGTMLVAASAFVQAQSYPAKPVRWLVPYPPGGGSDAIARTIGAQLSKQVGQPVVIENKPGAGTIIGAETAARSAADGYTIFSGDNGSYVFNSALYKKLPYDPQKDFAPISLIARFPLLLVANPSAGFKDAKDLIGKIKAAPGKYNYASVGAGSPHHLAMEMFKQRTGAFIVHIPYRGAGPAVQDVLAGQVPMMILDLATALPHIKSGKLTALAVASGNRLALQPDVPTLKELGYSDLEMYAWQGIAVPAATPKDIVARLNTEVTKALAAPEVSKRLTDLGIEPLSGTPEQMASYIKSETVRWHALIKERGITLD</sequence>
<feature type="signal peptide" evidence="2">
    <location>
        <begin position="1"/>
        <end position="24"/>
    </location>
</feature>
<evidence type="ECO:0000313" key="4">
    <source>
        <dbReference type="Proteomes" id="UP000265955"/>
    </source>
</evidence>
<proteinExistence type="inferred from homology"/>
<evidence type="ECO:0000256" key="1">
    <source>
        <dbReference type="ARBA" id="ARBA00006987"/>
    </source>
</evidence>
<gene>
    <name evidence="3" type="ORF">D3871_05825</name>
</gene>
<organism evidence="3 4">
    <name type="scientific">Noviherbaspirillum saxi</name>
    <dbReference type="NCBI Taxonomy" id="2320863"/>
    <lineage>
        <taxon>Bacteria</taxon>
        <taxon>Pseudomonadati</taxon>
        <taxon>Pseudomonadota</taxon>
        <taxon>Betaproteobacteria</taxon>
        <taxon>Burkholderiales</taxon>
        <taxon>Oxalobacteraceae</taxon>
        <taxon>Noviherbaspirillum</taxon>
    </lineage>
</organism>
<feature type="chain" id="PRO_5017355094" evidence="2">
    <location>
        <begin position="25"/>
        <end position="324"/>
    </location>
</feature>
<dbReference type="OrthoDB" id="9125369at2"/>
<reference evidence="4" key="1">
    <citation type="submission" date="2018-09" db="EMBL/GenBank/DDBJ databases">
        <authorList>
            <person name="Zhu H."/>
        </authorList>
    </citation>
    <scope>NUCLEOTIDE SEQUENCE [LARGE SCALE GENOMIC DNA]</scope>
    <source>
        <strain evidence="4">K1R23-30</strain>
    </source>
</reference>
<dbReference type="RefSeq" id="WP_119768031.1">
    <property type="nucleotide sequence ID" value="NZ_QYUO01000001.1"/>
</dbReference>